<dbReference type="SUPFAM" id="SSF55234">
    <property type="entry name" value="Cyanase C-terminal domain"/>
    <property type="match status" value="1"/>
</dbReference>
<feature type="active site" evidence="5">
    <location>
        <position position="98"/>
    </location>
</feature>
<dbReference type="AlphaFoldDB" id="A0A9W8DQ45"/>
<comment type="similarity">
    <text evidence="2">Belongs to the MBF1 family.</text>
</comment>
<dbReference type="PANTHER" id="PTHR34186">
    <property type="entry name" value="CYANATE HYDRATASE"/>
    <property type="match status" value="1"/>
</dbReference>
<evidence type="ECO:0000259" key="6">
    <source>
        <dbReference type="SMART" id="SM01116"/>
    </source>
</evidence>
<evidence type="ECO:0000256" key="3">
    <source>
        <dbReference type="ARBA" id="ARBA00023239"/>
    </source>
</evidence>
<name>A0A9W8DQ45_9FUNG</name>
<dbReference type="InterPro" id="IPR036581">
    <property type="entry name" value="Cyanate_lyase_C_sf"/>
</dbReference>
<dbReference type="InterPro" id="IPR008076">
    <property type="entry name" value="Cyanase"/>
</dbReference>
<dbReference type="GO" id="GO:0003677">
    <property type="term" value="F:DNA binding"/>
    <property type="evidence" value="ECO:0007669"/>
    <property type="project" value="InterPro"/>
</dbReference>
<evidence type="ECO:0000256" key="4">
    <source>
        <dbReference type="ARBA" id="ARBA00035107"/>
    </source>
</evidence>
<comment type="catalytic activity">
    <reaction evidence="5">
        <text>cyanate + hydrogencarbonate + 3 H(+) = NH4(+) + 2 CO2</text>
        <dbReference type="Rhea" id="RHEA:11120"/>
        <dbReference type="ChEBI" id="CHEBI:15378"/>
        <dbReference type="ChEBI" id="CHEBI:16526"/>
        <dbReference type="ChEBI" id="CHEBI:17544"/>
        <dbReference type="ChEBI" id="CHEBI:28938"/>
        <dbReference type="ChEBI" id="CHEBI:29195"/>
        <dbReference type="EC" id="4.2.1.104"/>
    </reaction>
</comment>
<dbReference type="NCBIfam" id="TIGR00673">
    <property type="entry name" value="cynS"/>
    <property type="match status" value="1"/>
</dbReference>
<reference evidence="7" key="1">
    <citation type="submission" date="2022-07" db="EMBL/GenBank/DDBJ databases">
        <title>Phylogenomic reconstructions and comparative analyses of Kickxellomycotina fungi.</title>
        <authorList>
            <person name="Reynolds N.K."/>
            <person name="Stajich J.E."/>
            <person name="Barry K."/>
            <person name="Grigoriev I.V."/>
            <person name="Crous P."/>
            <person name="Smith M.E."/>
        </authorList>
    </citation>
    <scope>NUCLEOTIDE SEQUENCE</scope>
    <source>
        <strain evidence="7">NBRC 100468</strain>
    </source>
</reference>
<comment type="caution">
    <text evidence="7">The sequence shown here is derived from an EMBL/GenBank/DDBJ whole genome shotgun (WGS) entry which is preliminary data.</text>
</comment>
<organism evidence="7 8">
    <name type="scientific">Mycoemilia scoparia</name>
    <dbReference type="NCBI Taxonomy" id="417184"/>
    <lineage>
        <taxon>Eukaryota</taxon>
        <taxon>Fungi</taxon>
        <taxon>Fungi incertae sedis</taxon>
        <taxon>Zoopagomycota</taxon>
        <taxon>Kickxellomycotina</taxon>
        <taxon>Kickxellomycetes</taxon>
        <taxon>Kickxellales</taxon>
        <taxon>Kickxellaceae</taxon>
        <taxon>Mycoemilia</taxon>
    </lineage>
</organism>
<dbReference type="PRINTS" id="PR01693">
    <property type="entry name" value="CYANASE"/>
</dbReference>
<dbReference type="CDD" id="cd00093">
    <property type="entry name" value="HTH_XRE"/>
    <property type="match status" value="1"/>
</dbReference>
<protein>
    <recommendedName>
        <fullName evidence="5">Cyanate hydratase</fullName>
        <shortName evidence="5">Cyanase</shortName>
        <ecNumber evidence="5">4.2.1.104</ecNumber>
    </recommendedName>
    <alternativeName>
        <fullName evidence="5">Cyanate hydrolase</fullName>
    </alternativeName>
    <alternativeName>
        <fullName evidence="5">Cyanate lyase</fullName>
    </alternativeName>
</protein>
<dbReference type="EC" id="4.2.1.104" evidence="5"/>
<feature type="domain" description="Cyanate lyase C-terminal" evidence="6">
    <location>
        <begin position="82"/>
        <end position="154"/>
    </location>
</feature>
<dbReference type="PANTHER" id="PTHR34186:SF2">
    <property type="entry name" value="CYANATE HYDRATASE"/>
    <property type="match status" value="1"/>
</dbReference>
<dbReference type="SUPFAM" id="SSF47413">
    <property type="entry name" value="lambda repressor-like DNA-binding domains"/>
    <property type="match status" value="1"/>
</dbReference>
<dbReference type="InterPro" id="IPR010982">
    <property type="entry name" value="Lambda_DNA-bd_dom_sf"/>
</dbReference>
<evidence type="ECO:0000256" key="2">
    <source>
        <dbReference type="ARBA" id="ARBA00009802"/>
    </source>
</evidence>
<dbReference type="GO" id="GO:0008824">
    <property type="term" value="F:cyanate hydratase activity"/>
    <property type="evidence" value="ECO:0007669"/>
    <property type="project" value="UniProtKB-UniRule"/>
</dbReference>
<dbReference type="Pfam" id="PF02560">
    <property type="entry name" value="Cyanate_lyase"/>
    <property type="match status" value="1"/>
</dbReference>
<comment type="similarity">
    <text evidence="5">Belongs to the cyanase family.</text>
</comment>
<comment type="function">
    <text evidence="4">Transcriptional coactivator that stimulates GCN4-dependent transcriptional activity by bridging the DNA-binding region of GCN4 and TBP (SPT15), thereby recruiting TBP to GCN4-bound promoters. Involved in induction of the ribosome quality control (RQC) pathway; a pathway that degrades nascent peptide chains during problematic translation. Required to prevent stalled ribosomes from frameshifting.</text>
</comment>
<dbReference type="InterPro" id="IPR001387">
    <property type="entry name" value="Cro/C1-type_HTH"/>
</dbReference>
<keyword evidence="8" id="KW-1185">Reference proteome</keyword>
<dbReference type="OrthoDB" id="10019422at2759"/>
<dbReference type="EMBL" id="JANBPU010000052">
    <property type="protein sequence ID" value="KAJ1918137.1"/>
    <property type="molecule type" value="Genomic_DNA"/>
</dbReference>
<dbReference type="Gene3D" id="3.30.1160.10">
    <property type="entry name" value="Cyanate lyase, C-terminal domain"/>
    <property type="match status" value="1"/>
</dbReference>
<evidence type="ECO:0000256" key="5">
    <source>
        <dbReference type="HAMAP-Rule" id="MF_03139"/>
    </source>
</evidence>
<sequence length="154" mass="17472">MSRKNLPPASLRLFEAKARHNLTFEEIGKKIDHDEVWVASLFYGQVTPSKSDVERIASVLQLSEDALKTEYMNSGFPHRGELIGHSPPLDPLLYRLNEALRIHGPGIRDVIHEKCGDGIVSSVDFRAHVEKVTRTDGDRVRIIFDGKFLNYKSF</sequence>
<feature type="active site" evidence="5">
    <location>
        <position position="121"/>
    </location>
</feature>
<dbReference type="SMART" id="SM01116">
    <property type="entry name" value="Cyanate_lyase"/>
    <property type="match status" value="1"/>
</dbReference>
<evidence type="ECO:0000256" key="1">
    <source>
        <dbReference type="ARBA" id="ARBA00003561"/>
    </source>
</evidence>
<comment type="function">
    <text evidence="1 5">Catalyzes the reaction of cyanate with bicarbonate to produce ammonia and carbon dioxide.</text>
</comment>
<accession>A0A9W8DQ45</accession>
<evidence type="ECO:0000313" key="8">
    <source>
        <dbReference type="Proteomes" id="UP001150538"/>
    </source>
</evidence>
<proteinExistence type="inferred from homology"/>
<feature type="active site" evidence="5">
    <location>
        <position position="95"/>
    </location>
</feature>
<dbReference type="Proteomes" id="UP001150538">
    <property type="component" value="Unassembled WGS sequence"/>
</dbReference>
<gene>
    <name evidence="5 7" type="primary">cyn1</name>
    <name evidence="7" type="ORF">H4219_002777</name>
</gene>
<dbReference type="InterPro" id="IPR003712">
    <property type="entry name" value="Cyanate_lyase_C"/>
</dbReference>
<keyword evidence="3 5" id="KW-0456">Lyase</keyword>
<dbReference type="Gene3D" id="1.10.260.40">
    <property type="entry name" value="lambda repressor-like DNA-binding domains"/>
    <property type="match status" value="1"/>
</dbReference>
<dbReference type="HAMAP" id="MF_00535">
    <property type="entry name" value="Cyanate_hydrat"/>
    <property type="match status" value="1"/>
</dbReference>
<evidence type="ECO:0000313" key="7">
    <source>
        <dbReference type="EMBL" id="KAJ1918137.1"/>
    </source>
</evidence>